<protein>
    <submittedName>
        <fullName evidence="1">Uncharacterized protein</fullName>
    </submittedName>
</protein>
<proteinExistence type="predicted"/>
<gene>
    <name evidence="1" type="ORF">C3B51_19460</name>
</gene>
<comment type="caution">
    <text evidence="1">The sequence shown here is derived from an EMBL/GenBank/DDBJ whole genome shotgun (WGS) entry which is preliminary data.</text>
</comment>
<dbReference type="AlphaFoldDB" id="A0A4Q7E427"/>
<dbReference type="Proteomes" id="UP000292345">
    <property type="component" value="Unassembled WGS sequence"/>
</dbReference>
<evidence type="ECO:0000313" key="1">
    <source>
        <dbReference type="EMBL" id="RZM74781.1"/>
    </source>
</evidence>
<name>A0A4Q7E427_9GAMM</name>
<evidence type="ECO:0000313" key="2">
    <source>
        <dbReference type="Proteomes" id="UP000292345"/>
    </source>
</evidence>
<organism evidence="1 2">
    <name type="scientific">Pseudoalteromonas rubra</name>
    <dbReference type="NCBI Taxonomy" id="43658"/>
    <lineage>
        <taxon>Bacteria</taxon>
        <taxon>Pseudomonadati</taxon>
        <taxon>Pseudomonadota</taxon>
        <taxon>Gammaproteobacteria</taxon>
        <taxon>Alteromonadales</taxon>
        <taxon>Pseudoalteromonadaceae</taxon>
        <taxon>Pseudoalteromonas</taxon>
    </lineage>
</organism>
<sequence>MKYFCVLVFVFIVYSDASISKEVEMQGYEFTVAQVERLKFAVMRARQLISDDIAAGADPCWAVGDTSNVIKVAPDKFTHISVVLPGSEGQKSEEKYEITHVYYDQNAALRSIGLKSLARPHSIARMVQACQASDKRCAQGFELLIVKNKTSYHLKFSSDWVFQGGMKTIDDAEFKHEGNDTIQVDESLLQGLDLALLNTGEES</sequence>
<accession>A0A4Q7E427</accession>
<dbReference type="EMBL" id="PPUZ01000062">
    <property type="protein sequence ID" value="RZM74781.1"/>
    <property type="molecule type" value="Genomic_DNA"/>
</dbReference>
<dbReference type="RefSeq" id="WP_130246103.1">
    <property type="nucleotide sequence ID" value="NZ_PPUZ01000062.1"/>
</dbReference>
<reference evidence="1 2" key="1">
    <citation type="submission" date="2018-01" db="EMBL/GenBank/DDBJ databases">
        <title>Co-occurrence of chitin degradation, pigmentation and bioactivity in marine Pseudoalteromonas.</title>
        <authorList>
            <person name="Paulsen S."/>
            <person name="Gram L."/>
            <person name="Machado H."/>
        </authorList>
    </citation>
    <scope>NUCLEOTIDE SEQUENCE [LARGE SCALE GENOMIC DNA]</scope>
    <source>
        <strain evidence="1 2">S1946</strain>
    </source>
</reference>